<dbReference type="RefSeq" id="WP_055464464.1">
    <property type="nucleotide sequence ID" value="NZ_CYHG01000016.1"/>
</dbReference>
<gene>
    <name evidence="2" type="ORF">Ga0061065_11620</name>
</gene>
<dbReference type="STRING" id="1137284.GCA_001418205_03451"/>
<accession>A0A0K6ISB8</accession>
<reference evidence="3" key="1">
    <citation type="submission" date="2015-08" db="EMBL/GenBank/DDBJ databases">
        <authorList>
            <person name="Varghese N."/>
        </authorList>
    </citation>
    <scope>NUCLEOTIDE SEQUENCE [LARGE SCALE GENOMIC DNA]</scope>
    <source>
        <strain evidence="3">JCM 18476</strain>
    </source>
</reference>
<protein>
    <recommendedName>
        <fullName evidence="4">DUF3108 domain-containing protein</fullName>
    </recommendedName>
</protein>
<feature type="chain" id="PRO_5005505466" description="DUF3108 domain-containing protein" evidence="1">
    <location>
        <begin position="20"/>
        <end position="232"/>
    </location>
</feature>
<sequence length="232" mass="26173">MLKLIATATLALCAMQVSAQASKTVIGEAYDTDSKKLLYVEKHRYVAGNKHEVKYYNPAGELFAEKLLSYGEYEQAPAFEQTNALRGEWIKVTGQGDSLKVEYREKSDALVFDKHIKVNDHLLVDAGFDRYVKMHWDNLVSNQKMDIDYLVPSRLTTVGFEVGRVDCLEGTREEAVCFAITPTSWFVSLAVDPITVAYDPESHNLLRFNGRGNIASSSGKYQTVDIHYQYPE</sequence>
<keyword evidence="1" id="KW-0732">Signal</keyword>
<proteinExistence type="predicted"/>
<evidence type="ECO:0008006" key="4">
    <source>
        <dbReference type="Google" id="ProtNLM"/>
    </source>
</evidence>
<evidence type="ECO:0000313" key="3">
    <source>
        <dbReference type="Proteomes" id="UP000182769"/>
    </source>
</evidence>
<dbReference type="EMBL" id="CYHG01000016">
    <property type="protein sequence ID" value="CUB06207.1"/>
    <property type="molecule type" value="Genomic_DNA"/>
</dbReference>
<name>A0A0K6ISB8_9GAMM</name>
<organism evidence="2 3">
    <name type="scientific">Marinomonas fungiae</name>
    <dbReference type="NCBI Taxonomy" id="1137284"/>
    <lineage>
        <taxon>Bacteria</taxon>
        <taxon>Pseudomonadati</taxon>
        <taxon>Pseudomonadota</taxon>
        <taxon>Gammaproteobacteria</taxon>
        <taxon>Oceanospirillales</taxon>
        <taxon>Oceanospirillaceae</taxon>
        <taxon>Marinomonas</taxon>
    </lineage>
</organism>
<evidence type="ECO:0000313" key="2">
    <source>
        <dbReference type="EMBL" id="CUB06207.1"/>
    </source>
</evidence>
<dbReference type="Proteomes" id="UP000182769">
    <property type="component" value="Unassembled WGS sequence"/>
</dbReference>
<dbReference type="OrthoDB" id="1491713at2"/>
<feature type="signal peptide" evidence="1">
    <location>
        <begin position="1"/>
        <end position="19"/>
    </location>
</feature>
<dbReference type="AlphaFoldDB" id="A0A0K6ISB8"/>
<keyword evidence="3" id="KW-1185">Reference proteome</keyword>
<evidence type="ECO:0000256" key="1">
    <source>
        <dbReference type="SAM" id="SignalP"/>
    </source>
</evidence>